<protein>
    <recommendedName>
        <fullName evidence="2">C2H2-type domain-containing protein</fullName>
    </recommendedName>
</protein>
<dbReference type="PANTHER" id="PTHR38886">
    <property type="entry name" value="SESA DOMAIN-CONTAINING PROTEIN"/>
    <property type="match status" value="1"/>
</dbReference>
<dbReference type="OrthoDB" id="3045089at2759"/>
<dbReference type="Proteomes" id="UP000800092">
    <property type="component" value="Unassembled WGS sequence"/>
</dbReference>
<feature type="domain" description="C2H2-type" evidence="2">
    <location>
        <begin position="797"/>
        <end position="822"/>
    </location>
</feature>
<evidence type="ECO:0000313" key="3">
    <source>
        <dbReference type="EMBL" id="KAF2239142.1"/>
    </source>
</evidence>
<evidence type="ECO:0000256" key="1">
    <source>
        <dbReference type="SAM" id="MobiDB-lite"/>
    </source>
</evidence>
<feature type="domain" description="C2H2-type" evidence="2">
    <location>
        <begin position="762"/>
        <end position="790"/>
    </location>
</feature>
<feature type="compositionally biased region" description="Basic and acidic residues" evidence="1">
    <location>
        <begin position="608"/>
        <end position="625"/>
    </location>
</feature>
<dbReference type="EMBL" id="ML991773">
    <property type="protein sequence ID" value="KAF2239142.1"/>
    <property type="molecule type" value="Genomic_DNA"/>
</dbReference>
<dbReference type="SMART" id="SM00355">
    <property type="entry name" value="ZnF_C2H2"/>
    <property type="match status" value="2"/>
</dbReference>
<feature type="compositionally biased region" description="Low complexity" evidence="1">
    <location>
        <begin position="644"/>
        <end position="656"/>
    </location>
</feature>
<reference evidence="3" key="1">
    <citation type="journal article" date="2020" name="Stud. Mycol.">
        <title>101 Dothideomycetes genomes: a test case for predicting lifestyles and emergence of pathogens.</title>
        <authorList>
            <person name="Haridas S."/>
            <person name="Albert R."/>
            <person name="Binder M."/>
            <person name="Bloem J."/>
            <person name="Labutti K."/>
            <person name="Salamov A."/>
            <person name="Andreopoulos B."/>
            <person name="Baker S."/>
            <person name="Barry K."/>
            <person name="Bills G."/>
            <person name="Bluhm B."/>
            <person name="Cannon C."/>
            <person name="Castanera R."/>
            <person name="Culley D."/>
            <person name="Daum C."/>
            <person name="Ezra D."/>
            <person name="Gonzalez J."/>
            <person name="Henrissat B."/>
            <person name="Kuo A."/>
            <person name="Liang C."/>
            <person name="Lipzen A."/>
            <person name="Lutzoni F."/>
            <person name="Magnuson J."/>
            <person name="Mondo S."/>
            <person name="Nolan M."/>
            <person name="Ohm R."/>
            <person name="Pangilinan J."/>
            <person name="Park H.-J."/>
            <person name="Ramirez L."/>
            <person name="Alfaro M."/>
            <person name="Sun H."/>
            <person name="Tritt A."/>
            <person name="Yoshinaga Y."/>
            <person name="Zwiers L.-H."/>
            <person name="Turgeon B."/>
            <person name="Goodwin S."/>
            <person name="Spatafora J."/>
            <person name="Crous P."/>
            <person name="Grigoriev I."/>
        </authorList>
    </citation>
    <scope>NUCLEOTIDE SEQUENCE</scope>
    <source>
        <strain evidence="3">Tuck. ex Michener</strain>
    </source>
</reference>
<dbReference type="Pfam" id="PF22893">
    <property type="entry name" value="ULD_2"/>
    <property type="match status" value="1"/>
</dbReference>
<feature type="region of interest" description="Disordered" evidence="1">
    <location>
        <begin position="600"/>
        <end position="656"/>
    </location>
</feature>
<feature type="region of interest" description="Disordered" evidence="1">
    <location>
        <begin position="689"/>
        <end position="724"/>
    </location>
</feature>
<dbReference type="AlphaFoldDB" id="A0A6A6HMN8"/>
<dbReference type="PANTHER" id="PTHR38886:SF1">
    <property type="entry name" value="NACHT-NTPASE AND P-LOOP NTPASES N-TERMINAL DOMAIN-CONTAINING PROTEIN"/>
    <property type="match status" value="1"/>
</dbReference>
<sequence>MTPAFGFSVGDFVTVIELCTKVGKALKRTGGAASEYQHVIIELQGLQNVLARLTALEPSESTVGYVNAIRGMALATQFPLREFLARLDKYDRALDPFASSRVTGAGKKARWAIFIVEDVNKLRALISAKVISINLLLATHASETLSRMEQSGKSQHQESLEKIREQCSTLNNLSNRVQDVEATVRSNATHLANDLALSASRMENNLASISSDTTNISHQMNGLSIGLASAEMSLLSLRSVGAQINILRSNMQMYYMLLTIDNKVAASPTLLLQTNIRLEDSLGVVRELPYEWFRYWEPLEGLLRAQFIGKPGSDKVESGQYHLVYARRPTVPIEKHDWPKLIQPASEVIMLMDIKESGWLPSSCPRPSCSWKLVASTDEKSLTICTSLAPEPAQPEDVVSRQLIEDEQLFGEKQSSAENIQMQPSNTRHDETLEVAKDIQRVKASPTLRLEGESVEIQSSIFGNLRASASKEEARPWNPPTMHWLDETVQRKDPMITHEKQDQAYCEQDSMRYQEVQDLEYFRNVHVAEQTERVAPVEPPESNPRLQEGKNGMYFFYRNIYDCYPRIESYRAHRLAAFNWARTKHMIAPVLGAEEVNFSGSSGFGSSKQKETSKLDFQTRRHSFLDSDSGPEPSYSENYWTQRSHPSSSASSMNSSLRDVGVSNLKEWPPSKLSLTEISSKNIFSTEDATVEEDPYSDQHPTLQEDPDSQPKSRPKHWENLPPPPTTLGSCSSFICDICGRKTGVTSMKQWGKHVLDDLRPYCCLHLNCVSSTMTFSRRRDLIDHEVKVHKTFFGFYKCVYHGCQAKLRDPVSVMLHQFSNHGVDMATLKGGLSDSMTISTTRQVARPEVVLIELAENNTCEGHGNGPRRYDLSTWRCHDCGCFERGLICGSDLQQIDRKARFNPEYVVATVIKREGIDLDLVWWKSSIQHALSAPKRSLQDLYPTLGMLGAIWKTSH</sequence>
<dbReference type="InterPro" id="IPR054464">
    <property type="entry name" value="ULD_fung"/>
</dbReference>
<accession>A0A6A6HMN8</accession>
<keyword evidence="4" id="KW-1185">Reference proteome</keyword>
<evidence type="ECO:0000313" key="4">
    <source>
        <dbReference type="Proteomes" id="UP000800092"/>
    </source>
</evidence>
<organism evidence="3 4">
    <name type="scientific">Viridothelium virens</name>
    <name type="common">Speckled blister lichen</name>
    <name type="synonym">Trypethelium virens</name>
    <dbReference type="NCBI Taxonomy" id="1048519"/>
    <lineage>
        <taxon>Eukaryota</taxon>
        <taxon>Fungi</taxon>
        <taxon>Dikarya</taxon>
        <taxon>Ascomycota</taxon>
        <taxon>Pezizomycotina</taxon>
        <taxon>Dothideomycetes</taxon>
        <taxon>Dothideomycetes incertae sedis</taxon>
        <taxon>Trypetheliales</taxon>
        <taxon>Trypetheliaceae</taxon>
        <taxon>Viridothelium</taxon>
    </lineage>
</organism>
<dbReference type="InterPro" id="IPR013087">
    <property type="entry name" value="Znf_C2H2_type"/>
</dbReference>
<evidence type="ECO:0000259" key="2">
    <source>
        <dbReference type="SMART" id="SM00355"/>
    </source>
</evidence>
<name>A0A6A6HMN8_VIRVR</name>
<proteinExistence type="predicted"/>
<gene>
    <name evidence="3" type="ORF">EV356DRAFT_515376</name>
</gene>